<dbReference type="InterPro" id="IPR002328">
    <property type="entry name" value="ADH_Zn_CS"/>
</dbReference>
<dbReference type="SMART" id="SM00829">
    <property type="entry name" value="PKS_ER"/>
    <property type="match status" value="1"/>
</dbReference>
<evidence type="ECO:0000256" key="3">
    <source>
        <dbReference type="ARBA" id="ARBA00023002"/>
    </source>
</evidence>
<name>A0A9N9SSV0_DIABA</name>
<dbReference type="Pfam" id="PF00107">
    <property type="entry name" value="ADH_zinc_N"/>
    <property type="match status" value="1"/>
</dbReference>
<dbReference type="PANTHER" id="PTHR43401">
    <property type="entry name" value="L-THREONINE 3-DEHYDROGENASE"/>
    <property type="match status" value="1"/>
</dbReference>
<dbReference type="PROSITE" id="PS00059">
    <property type="entry name" value="ADH_ZINC"/>
    <property type="match status" value="1"/>
</dbReference>
<evidence type="ECO:0000313" key="6">
    <source>
        <dbReference type="EMBL" id="CAG9831062.1"/>
    </source>
</evidence>
<keyword evidence="3" id="KW-0560">Oxidoreductase</keyword>
<protein>
    <recommendedName>
        <fullName evidence="5">Enoyl reductase (ER) domain-containing protein</fullName>
    </recommendedName>
</protein>
<dbReference type="EMBL" id="OU898278">
    <property type="protein sequence ID" value="CAG9831062.1"/>
    <property type="molecule type" value="Genomic_DNA"/>
</dbReference>
<dbReference type="PANTHER" id="PTHR43401:SF2">
    <property type="entry name" value="L-THREONINE 3-DEHYDROGENASE"/>
    <property type="match status" value="1"/>
</dbReference>
<proteinExistence type="inferred from homology"/>
<dbReference type="Pfam" id="PF08240">
    <property type="entry name" value="ADH_N"/>
    <property type="match status" value="1"/>
</dbReference>
<dbReference type="Gene3D" id="3.40.50.720">
    <property type="entry name" value="NAD(P)-binding Rossmann-like Domain"/>
    <property type="match status" value="1"/>
</dbReference>
<dbReference type="SUPFAM" id="SSF50129">
    <property type="entry name" value="GroES-like"/>
    <property type="match status" value="1"/>
</dbReference>
<evidence type="ECO:0000256" key="1">
    <source>
        <dbReference type="ARBA" id="ARBA00022723"/>
    </source>
</evidence>
<dbReference type="InterPro" id="IPR013154">
    <property type="entry name" value="ADH-like_N"/>
</dbReference>
<dbReference type="SUPFAM" id="SSF51735">
    <property type="entry name" value="NAD(P)-binding Rossmann-fold domains"/>
    <property type="match status" value="1"/>
</dbReference>
<comment type="similarity">
    <text evidence="4">Belongs to the zinc-containing alcohol dehydrogenase family.</text>
</comment>
<evidence type="ECO:0000256" key="2">
    <source>
        <dbReference type="ARBA" id="ARBA00022833"/>
    </source>
</evidence>
<keyword evidence="7" id="KW-1185">Reference proteome</keyword>
<dbReference type="InterPro" id="IPR036291">
    <property type="entry name" value="NAD(P)-bd_dom_sf"/>
</dbReference>
<organism evidence="6 7">
    <name type="scientific">Diabrotica balteata</name>
    <name type="common">Banded cucumber beetle</name>
    <dbReference type="NCBI Taxonomy" id="107213"/>
    <lineage>
        <taxon>Eukaryota</taxon>
        <taxon>Metazoa</taxon>
        <taxon>Ecdysozoa</taxon>
        <taxon>Arthropoda</taxon>
        <taxon>Hexapoda</taxon>
        <taxon>Insecta</taxon>
        <taxon>Pterygota</taxon>
        <taxon>Neoptera</taxon>
        <taxon>Endopterygota</taxon>
        <taxon>Coleoptera</taxon>
        <taxon>Polyphaga</taxon>
        <taxon>Cucujiformia</taxon>
        <taxon>Chrysomeloidea</taxon>
        <taxon>Chrysomelidae</taxon>
        <taxon>Galerucinae</taxon>
        <taxon>Diabroticina</taxon>
        <taxon>Diabroticites</taxon>
        <taxon>Diabrotica</taxon>
    </lineage>
</organism>
<evidence type="ECO:0000256" key="4">
    <source>
        <dbReference type="RuleBase" id="RU361277"/>
    </source>
</evidence>
<dbReference type="Proteomes" id="UP001153709">
    <property type="component" value="Chromosome 3"/>
</dbReference>
<keyword evidence="2 4" id="KW-0862">Zinc</keyword>
<dbReference type="OrthoDB" id="3941538at2759"/>
<keyword evidence="1 4" id="KW-0479">Metal-binding</keyword>
<dbReference type="InterPro" id="IPR011032">
    <property type="entry name" value="GroES-like_sf"/>
</dbReference>
<reference evidence="6" key="1">
    <citation type="submission" date="2022-01" db="EMBL/GenBank/DDBJ databases">
        <authorList>
            <person name="King R."/>
        </authorList>
    </citation>
    <scope>NUCLEOTIDE SEQUENCE</scope>
</reference>
<comment type="cofactor">
    <cofactor evidence="4">
        <name>Zn(2+)</name>
        <dbReference type="ChEBI" id="CHEBI:29105"/>
    </cofactor>
</comment>
<dbReference type="GO" id="GO:0016491">
    <property type="term" value="F:oxidoreductase activity"/>
    <property type="evidence" value="ECO:0007669"/>
    <property type="project" value="UniProtKB-KW"/>
</dbReference>
<dbReference type="Gene3D" id="3.90.180.10">
    <property type="entry name" value="Medium-chain alcohol dehydrogenases, catalytic domain"/>
    <property type="match status" value="1"/>
</dbReference>
<accession>A0A9N9SSV0</accession>
<evidence type="ECO:0000259" key="5">
    <source>
        <dbReference type="SMART" id="SM00829"/>
    </source>
</evidence>
<evidence type="ECO:0000313" key="7">
    <source>
        <dbReference type="Proteomes" id="UP001153709"/>
    </source>
</evidence>
<sequence length="340" mass="37695">MKAIQLISQKKEIEFVEVPIPKITDANDVLIKVAYSGICGTDLHIIEGKFPVVKDQPLILGHEFSGTVVDFGKDVTIFKVGDKVAGDPNDSCLSCEWCHLGQPHFCNNNNKNLGTLKDGAWAEFVVIPAHMVHKLPHNVTLEQGALAEPLSCLSHGLDIVEPMPVGSKILITGAGIIGVLWACICHLRGQRNVTVCEPNTARLDVIRKLDLKVELVTPEELKAKSKELYDFCIDCSGNVAAMEYSVKLLKSGGTFLCFAVAPPDAEIKINIFEMFMRETRIMGVKINPFSFLNAIRLIHAMEDRYLQYEKLGIKTYKLEEYDLALNDLKSGKVLKAVFKL</sequence>
<dbReference type="InterPro" id="IPR020843">
    <property type="entry name" value="ER"/>
</dbReference>
<gene>
    <name evidence="6" type="ORF">DIABBA_LOCUS4695</name>
</gene>
<dbReference type="GO" id="GO:0008270">
    <property type="term" value="F:zinc ion binding"/>
    <property type="evidence" value="ECO:0007669"/>
    <property type="project" value="InterPro"/>
</dbReference>
<dbReference type="InterPro" id="IPR050129">
    <property type="entry name" value="Zn_alcohol_dh"/>
</dbReference>
<dbReference type="InterPro" id="IPR013149">
    <property type="entry name" value="ADH-like_C"/>
</dbReference>
<dbReference type="AlphaFoldDB" id="A0A9N9SSV0"/>
<feature type="domain" description="Enoyl reductase (ER)" evidence="5">
    <location>
        <begin position="8"/>
        <end position="338"/>
    </location>
</feature>